<evidence type="ECO:0000313" key="3">
    <source>
        <dbReference type="Proteomes" id="UP001315686"/>
    </source>
</evidence>
<evidence type="ECO:0000259" key="1">
    <source>
        <dbReference type="PROSITE" id="PS51782"/>
    </source>
</evidence>
<name>A0AAP2CPQ8_9RHOB</name>
<dbReference type="SUPFAM" id="SSF54106">
    <property type="entry name" value="LysM domain"/>
    <property type="match status" value="1"/>
</dbReference>
<protein>
    <submittedName>
        <fullName evidence="2">LysM peptidoglycan-binding domain-containing protein</fullName>
    </submittedName>
</protein>
<reference evidence="2 3" key="1">
    <citation type="journal article" date="2021" name="Arch. Microbiol.">
        <title>Harenicola maris gen. nov., sp. nov. isolated from the Sea of Japan shallow sediments.</title>
        <authorList>
            <person name="Romanenko L.A."/>
            <person name="Kurilenko V.V."/>
            <person name="Chernysheva N.Y."/>
            <person name="Tekutyeva L.A."/>
            <person name="Velansky P.V."/>
            <person name="Svetashev V.I."/>
            <person name="Isaeva M.P."/>
        </authorList>
    </citation>
    <scope>NUCLEOTIDE SEQUENCE [LARGE SCALE GENOMIC DNA]</scope>
    <source>
        <strain evidence="2 3">KMM 3653</strain>
    </source>
</reference>
<dbReference type="PANTHER" id="PTHR34700">
    <property type="entry name" value="POTASSIUM BINDING PROTEIN KBP"/>
    <property type="match status" value="1"/>
</dbReference>
<keyword evidence="3" id="KW-1185">Reference proteome</keyword>
<gene>
    <name evidence="2" type="ORF">IV417_08185</name>
</gene>
<dbReference type="PANTHER" id="PTHR34700:SF8">
    <property type="entry name" value="POTASSIUM BINDING PROTEIN KBP"/>
    <property type="match status" value="1"/>
</dbReference>
<comment type="caution">
    <text evidence="2">The sequence shown here is derived from an EMBL/GenBank/DDBJ whole genome shotgun (WGS) entry which is preliminary data.</text>
</comment>
<dbReference type="EMBL" id="JADQAZ010000002">
    <property type="protein sequence ID" value="MBT0957361.1"/>
    <property type="molecule type" value="Genomic_DNA"/>
</dbReference>
<dbReference type="Proteomes" id="UP001315686">
    <property type="component" value="Unassembled WGS sequence"/>
</dbReference>
<dbReference type="InterPro" id="IPR052196">
    <property type="entry name" value="Bact_Kbp"/>
</dbReference>
<feature type="domain" description="LysM" evidence="1">
    <location>
        <begin position="281"/>
        <end position="330"/>
    </location>
</feature>
<dbReference type="AlphaFoldDB" id="A0AAP2CPQ8"/>
<accession>A0AAP2CPQ8</accession>
<dbReference type="SMART" id="SM00257">
    <property type="entry name" value="LysM"/>
    <property type="match status" value="1"/>
</dbReference>
<dbReference type="InterPro" id="IPR036779">
    <property type="entry name" value="LysM_dom_sf"/>
</dbReference>
<dbReference type="CDD" id="cd00118">
    <property type="entry name" value="LysM"/>
    <property type="match status" value="1"/>
</dbReference>
<proteinExistence type="predicted"/>
<dbReference type="PROSITE" id="PS51782">
    <property type="entry name" value="LYSM"/>
    <property type="match status" value="1"/>
</dbReference>
<dbReference type="Gene3D" id="3.10.350.10">
    <property type="entry name" value="LysM domain"/>
    <property type="match status" value="1"/>
</dbReference>
<dbReference type="InterPro" id="IPR018392">
    <property type="entry name" value="LysM"/>
</dbReference>
<evidence type="ECO:0000313" key="2">
    <source>
        <dbReference type="EMBL" id="MBT0957361.1"/>
    </source>
</evidence>
<sequence>MPKPEPRFVDAVLTPAPAAEEDSAPVVAEAPAPEPVVAPVAVAKIEAEPKPTPGKPASPVDLQNLVAKAAPSPATPLTPTPEIAALTEEANPFIAADIDKRADSAQISGLAQDPAIALANVTSPVRAQVLKSIKPKPRASAASAPVQAPVAEEPVIEVTKAEANPLLALQSAVNLAADPATGADETEDTQAMVTAKVVRAVNSGQTDEEIAAIIDSALTMGQITAPAAVFQTGGGVDTRSLLITLVEQAVDGGSTEAETAATRLVSANAAPIAARPTGRPTYYVVQMGDSLASISYRYYGSTEDYVKIFQANTGTIQNPSQIYVGQRLRIPG</sequence>
<dbReference type="Pfam" id="PF01476">
    <property type="entry name" value="LysM"/>
    <property type="match status" value="1"/>
</dbReference>
<dbReference type="RefSeq" id="WP_327793596.1">
    <property type="nucleotide sequence ID" value="NZ_JADQAZ010000002.1"/>
</dbReference>
<organism evidence="2 3">
    <name type="scientific">Harenicola maris</name>
    <dbReference type="NCBI Taxonomy" id="2841044"/>
    <lineage>
        <taxon>Bacteria</taxon>
        <taxon>Pseudomonadati</taxon>
        <taxon>Pseudomonadota</taxon>
        <taxon>Alphaproteobacteria</taxon>
        <taxon>Rhodobacterales</taxon>
        <taxon>Paracoccaceae</taxon>
        <taxon>Harenicola</taxon>
    </lineage>
</organism>